<name>A0ABV6PBC8_9MICC</name>
<accession>A0ABV6PBC8</accession>
<dbReference type="InterPro" id="IPR001279">
    <property type="entry name" value="Metallo-B-lactamas"/>
</dbReference>
<dbReference type="Pfam" id="PF12706">
    <property type="entry name" value="Lactamase_B_2"/>
    <property type="match status" value="1"/>
</dbReference>
<dbReference type="RefSeq" id="WP_377459580.1">
    <property type="nucleotide sequence ID" value="NZ_JBHLUB010000030.1"/>
</dbReference>
<evidence type="ECO:0000313" key="3">
    <source>
        <dbReference type="Proteomes" id="UP001589862"/>
    </source>
</evidence>
<dbReference type="CDD" id="cd06262">
    <property type="entry name" value="metallo-hydrolase-like_MBL-fold"/>
    <property type="match status" value="1"/>
</dbReference>
<reference evidence="2 3" key="1">
    <citation type="submission" date="2024-09" db="EMBL/GenBank/DDBJ databases">
        <authorList>
            <person name="Sun Q."/>
            <person name="Mori K."/>
        </authorList>
    </citation>
    <scope>NUCLEOTIDE SEQUENCE [LARGE SCALE GENOMIC DNA]</scope>
    <source>
        <strain evidence="2 3">NCAIM B.02604</strain>
    </source>
</reference>
<dbReference type="InterPro" id="IPR050114">
    <property type="entry name" value="UPF0173_UPF0282_UlaG_hydrolase"/>
</dbReference>
<dbReference type="SUPFAM" id="SSF56281">
    <property type="entry name" value="Metallo-hydrolase/oxidoreductase"/>
    <property type="match status" value="1"/>
</dbReference>
<evidence type="ECO:0000313" key="2">
    <source>
        <dbReference type="EMBL" id="MFC0582430.1"/>
    </source>
</evidence>
<keyword evidence="3" id="KW-1185">Reference proteome</keyword>
<protein>
    <submittedName>
        <fullName evidence="2">MBL fold metallo-hydrolase</fullName>
    </submittedName>
</protein>
<dbReference type="Proteomes" id="UP001589862">
    <property type="component" value="Unassembled WGS sequence"/>
</dbReference>
<dbReference type="EMBL" id="JBHLUB010000030">
    <property type="protein sequence ID" value="MFC0582430.1"/>
    <property type="molecule type" value="Genomic_DNA"/>
</dbReference>
<dbReference type="PANTHER" id="PTHR43546:SF3">
    <property type="entry name" value="UPF0173 METAL-DEPENDENT HYDROLASE MJ1163"/>
    <property type="match status" value="1"/>
</dbReference>
<proteinExistence type="predicted"/>
<comment type="caution">
    <text evidence="2">The sequence shown here is derived from an EMBL/GenBank/DDBJ whole genome shotgun (WGS) entry which is preliminary data.</text>
</comment>
<gene>
    <name evidence="2" type="ORF">ACFFFR_08560</name>
</gene>
<evidence type="ECO:0000259" key="1">
    <source>
        <dbReference type="Pfam" id="PF12706"/>
    </source>
</evidence>
<organism evidence="2 3">
    <name type="scientific">Micrococcoides hystricis</name>
    <dbReference type="NCBI Taxonomy" id="1572761"/>
    <lineage>
        <taxon>Bacteria</taxon>
        <taxon>Bacillati</taxon>
        <taxon>Actinomycetota</taxon>
        <taxon>Actinomycetes</taxon>
        <taxon>Micrococcales</taxon>
        <taxon>Micrococcaceae</taxon>
        <taxon>Micrococcoides</taxon>
    </lineage>
</organism>
<dbReference type="PANTHER" id="PTHR43546">
    <property type="entry name" value="UPF0173 METAL-DEPENDENT HYDROLASE MJ1163-RELATED"/>
    <property type="match status" value="1"/>
</dbReference>
<sequence>MRYFRLAHAGLVLESEKHSLFVDPGNLSSAEELQRAIAASEPVAGIVITHEHADHWTSEHIEELRKAAPEAPIFTTEATKEALHQAGINTNVLIVREGDRKQVGPFRHRRLRSMLHSSIPVVDNIGIHVNNEFAWGGDSLVRPPFRAKILGVPIGSPWSNLSQVMDFVLAARPKQAYLTHDGMLSKAGLGLYSKRVQACLDEYGGDLLTLPLKE</sequence>
<feature type="domain" description="Metallo-beta-lactamase" evidence="1">
    <location>
        <begin position="34"/>
        <end position="138"/>
    </location>
</feature>
<dbReference type="InterPro" id="IPR036866">
    <property type="entry name" value="RibonucZ/Hydroxyglut_hydro"/>
</dbReference>
<dbReference type="Gene3D" id="3.60.15.10">
    <property type="entry name" value="Ribonuclease Z/Hydroxyacylglutathione hydrolase-like"/>
    <property type="match status" value="1"/>
</dbReference>